<dbReference type="InterPro" id="IPR038717">
    <property type="entry name" value="Tc1-like_DDE_dom"/>
</dbReference>
<gene>
    <name evidence="3" type="ordered locus">Mnod_3220</name>
</gene>
<dbReference type="eggNOG" id="COG3335">
    <property type="taxonomic scope" value="Bacteria"/>
</dbReference>
<accession>B8IKV8</accession>
<evidence type="ECO:0000313" key="3">
    <source>
        <dbReference type="EMBL" id="ACL58146.1"/>
    </source>
</evidence>
<feature type="compositionally biased region" description="Basic and acidic residues" evidence="1">
    <location>
        <begin position="154"/>
        <end position="167"/>
    </location>
</feature>
<dbReference type="Proteomes" id="UP000008207">
    <property type="component" value="Chromosome"/>
</dbReference>
<name>B8IKV8_METNO</name>
<protein>
    <recommendedName>
        <fullName evidence="2">Tc1-like transposase DDE domain-containing protein</fullName>
    </recommendedName>
</protein>
<evidence type="ECO:0000259" key="2">
    <source>
        <dbReference type="Pfam" id="PF13358"/>
    </source>
</evidence>
<feature type="region of interest" description="Disordered" evidence="1">
    <location>
        <begin position="148"/>
        <end position="167"/>
    </location>
</feature>
<dbReference type="AlphaFoldDB" id="B8IKV8"/>
<dbReference type="EMBL" id="CP001349">
    <property type="protein sequence ID" value="ACL58146.1"/>
    <property type="molecule type" value="Genomic_DNA"/>
</dbReference>
<proteinExistence type="predicted"/>
<dbReference type="KEGG" id="mno:Mnod_3220"/>
<evidence type="ECO:0000313" key="4">
    <source>
        <dbReference type="Proteomes" id="UP000008207"/>
    </source>
</evidence>
<feature type="domain" description="Tc1-like transposase DDE" evidence="2">
    <location>
        <begin position="10"/>
        <end position="95"/>
    </location>
</feature>
<keyword evidence="4" id="KW-1185">Reference proteome</keyword>
<dbReference type="Pfam" id="PF13358">
    <property type="entry name" value="DDE_3"/>
    <property type="match status" value="1"/>
</dbReference>
<dbReference type="GO" id="GO:0003676">
    <property type="term" value="F:nucleic acid binding"/>
    <property type="evidence" value="ECO:0007669"/>
    <property type="project" value="InterPro"/>
</dbReference>
<evidence type="ECO:0000256" key="1">
    <source>
        <dbReference type="SAM" id="MobiDB-lite"/>
    </source>
</evidence>
<organism evidence="3 4">
    <name type="scientific">Methylobacterium nodulans (strain LMG 21967 / CNCM I-2342 / ORS 2060)</name>
    <dbReference type="NCBI Taxonomy" id="460265"/>
    <lineage>
        <taxon>Bacteria</taxon>
        <taxon>Pseudomonadati</taxon>
        <taxon>Pseudomonadota</taxon>
        <taxon>Alphaproteobacteria</taxon>
        <taxon>Hyphomicrobiales</taxon>
        <taxon>Methylobacteriaceae</taxon>
        <taxon>Methylobacterium</taxon>
    </lineage>
</organism>
<dbReference type="InterPro" id="IPR036397">
    <property type="entry name" value="RNaseH_sf"/>
</dbReference>
<sequence>MCLVLTRPHKRRREVTELLEALLARHRSETVYVAWDNASTHEDEEIEAVLRGAAGRLVLLDLPTYSPWLNPIEMLWRHFRCEVTHCELFESVDALLQATQDFFDCYNRKPEAVRSIIGAHAIRLSRLYLVRIPSGRLAEALPLRLGSQPLRQSGTDRSDAGGDQHGR</sequence>
<dbReference type="Gene3D" id="3.30.420.10">
    <property type="entry name" value="Ribonuclease H-like superfamily/Ribonuclease H"/>
    <property type="match status" value="1"/>
</dbReference>
<dbReference type="HOGENOM" id="CLU_1592652_0_0_5"/>
<reference evidence="3 4" key="1">
    <citation type="submission" date="2009-01" db="EMBL/GenBank/DDBJ databases">
        <title>Complete sequence of chromosome of Methylobacterium nodulans ORS 2060.</title>
        <authorList>
            <consortium name="US DOE Joint Genome Institute"/>
            <person name="Lucas S."/>
            <person name="Copeland A."/>
            <person name="Lapidus A."/>
            <person name="Glavina del Rio T."/>
            <person name="Dalin E."/>
            <person name="Tice H."/>
            <person name="Bruce D."/>
            <person name="Goodwin L."/>
            <person name="Pitluck S."/>
            <person name="Sims D."/>
            <person name="Brettin T."/>
            <person name="Detter J.C."/>
            <person name="Han C."/>
            <person name="Larimer F."/>
            <person name="Land M."/>
            <person name="Hauser L."/>
            <person name="Kyrpides N."/>
            <person name="Ivanova N."/>
            <person name="Marx C.J."/>
            <person name="Richardson P."/>
        </authorList>
    </citation>
    <scope>NUCLEOTIDE SEQUENCE [LARGE SCALE GENOMIC DNA]</scope>
    <source>
        <strain evidence="4">LMG 21967 / CNCM I-2342 / ORS 2060</strain>
    </source>
</reference>